<comment type="similarity">
    <text evidence="7">Belongs to the UvrC family.</text>
</comment>
<dbReference type="NCBIfam" id="TIGR00194">
    <property type="entry name" value="uvrC"/>
    <property type="match status" value="1"/>
</dbReference>
<dbReference type="RefSeq" id="WP_089072557.1">
    <property type="nucleotide sequence ID" value="NZ_CBCSAM010000001.1"/>
</dbReference>
<dbReference type="Gene3D" id="3.40.1440.10">
    <property type="entry name" value="GIY-YIG endonuclease"/>
    <property type="match status" value="1"/>
</dbReference>
<organism evidence="11 12">
    <name type="scientific">Paraphotobacterium marinum</name>
    <dbReference type="NCBI Taxonomy" id="1755811"/>
    <lineage>
        <taxon>Bacteria</taxon>
        <taxon>Pseudomonadati</taxon>
        <taxon>Pseudomonadota</taxon>
        <taxon>Gammaproteobacteria</taxon>
        <taxon>Vibrionales</taxon>
        <taxon>Vibrionaceae</taxon>
        <taxon>Paraphotobacterium</taxon>
    </lineage>
</organism>
<gene>
    <name evidence="7" type="primary">uvrC</name>
    <name evidence="11" type="ORF">CF386_00360</name>
</gene>
<dbReference type="InterPro" id="IPR010994">
    <property type="entry name" value="RuvA_2-like"/>
</dbReference>
<dbReference type="Pfam" id="PF14520">
    <property type="entry name" value="HHH_5"/>
    <property type="match status" value="1"/>
</dbReference>
<dbReference type="GO" id="GO:0003677">
    <property type="term" value="F:DNA binding"/>
    <property type="evidence" value="ECO:0007669"/>
    <property type="project" value="UniProtKB-UniRule"/>
</dbReference>
<dbReference type="SUPFAM" id="SSF47781">
    <property type="entry name" value="RuvA domain 2-like"/>
    <property type="match status" value="1"/>
</dbReference>
<dbReference type="InterPro" id="IPR001162">
    <property type="entry name" value="UvrC_RNase_H_dom"/>
</dbReference>
<dbReference type="PROSITE" id="PS50165">
    <property type="entry name" value="UVRC"/>
    <property type="match status" value="1"/>
</dbReference>
<dbReference type="GO" id="GO:0005737">
    <property type="term" value="C:cytoplasm"/>
    <property type="evidence" value="ECO:0007669"/>
    <property type="project" value="UniProtKB-SubCell"/>
</dbReference>
<keyword evidence="6 7" id="KW-0742">SOS response</keyword>
<dbReference type="InterPro" id="IPR036876">
    <property type="entry name" value="UVR_dom_sf"/>
</dbReference>
<dbReference type="SUPFAM" id="SSF82771">
    <property type="entry name" value="GIY-YIG endonuclease"/>
    <property type="match status" value="1"/>
</dbReference>
<evidence type="ECO:0000256" key="5">
    <source>
        <dbReference type="ARBA" id="ARBA00023204"/>
    </source>
</evidence>
<accession>A0A220VB59</accession>
<dbReference type="PANTHER" id="PTHR30562:SF1">
    <property type="entry name" value="UVRABC SYSTEM PROTEIN C"/>
    <property type="match status" value="1"/>
</dbReference>
<dbReference type="GO" id="GO:0009381">
    <property type="term" value="F:excinuclease ABC activity"/>
    <property type="evidence" value="ECO:0007669"/>
    <property type="project" value="UniProtKB-UniRule"/>
</dbReference>
<evidence type="ECO:0000313" key="12">
    <source>
        <dbReference type="Proteomes" id="UP000242175"/>
    </source>
</evidence>
<evidence type="ECO:0000259" key="9">
    <source>
        <dbReference type="PROSITE" id="PS50164"/>
    </source>
</evidence>
<dbReference type="GO" id="GO:0006289">
    <property type="term" value="P:nucleotide-excision repair"/>
    <property type="evidence" value="ECO:0007669"/>
    <property type="project" value="UniProtKB-UniRule"/>
</dbReference>
<dbReference type="SUPFAM" id="SSF46600">
    <property type="entry name" value="C-terminal UvrC-binding domain of UvrB"/>
    <property type="match status" value="1"/>
</dbReference>
<dbReference type="AlphaFoldDB" id="A0A220VB59"/>
<feature type="domain" description="UVR" evidence="8">
    <location>
        <begin position="205"/>
        <end position="240"/>
    </location>
</feature>
<evidence type="ECO:0000256" key="1">
    <source>
        <dbReference type="ARBA" id="ARBA00022490"/>
    </source>
</evidence>
<dbReference type="HAMAP" id="MF_00203">
    <property type="entry name" value="UvrC"/>
    <property type="match status" value="1"/>
</dbReference>
<dbReference type="Pfam" id="PF02151">
    <property type="entry name" value="UVR"/>
    <property type="match status" value="1"/>
</dbReference>
<evidence type="ECO:0000256" key="6">
    <source>
        <dbReference type="ARBA" id="ARBA00023236"/>
    </source>
</evidence>
<dbReference type="Proteomes" id="UP000242175">
    <property type="component" value="Chromosome large"/>
</dbReference>
<dbReference type="PANTHER" id="PTHR30562">
    <property type="entry name" value="UVRC/OXIDOREDUCTASE"/>
    <property type="match status" value="1"/>
</dbReference>
<dbReference type="InterPro" id="IPR001943">
    <property type="entry name" value="UVR_dom"/>
</dbReference>
<protein>
    <recommendedName>
        <fullName evidence="7">UvrABC system protein C</fullName>
        <shortName evidence="7">Protein UvrC</shortName>
    </recommendedName>
    <alternativeName>
        <fullName evidence="7">Excinuclease ABC subunit C</fullName>
    </alternativeName>
</protein>
<evidence type="ECO:0000256" key="7">
    <source>
        <dbReference type="HAMAP-Rule" id="MF_00203"/>
    </source>
</evidence>
<keyword evidence="2 7" id="KW-0227">DNA damage</keyword>
<dbReference type="Gene3D" id="1.10.150.20">
    <property type="entry name" value="5' to 3' exonuclease, C-terminal subdomain"/>
    <property type="match status" value="1"/>
</dbReference>
<dbReference type="Pfam" id="PF01541">
    <property type="entry name" value="GIY-YIG"/>
    <property type="match status" value="1"/>
</dbReference>
<dbReference type="InterPro" id="IPR004791">
    <property type="entry name" value="UvrC"/>
</dbReference>
<dbReference type="InterPro" id="IPR000305">
    <property type="entry name" value="GIY-YIG_endonuc"/>
</dbReference>
<dbReference type="InterPro" id="IPR047296">
    <property type="entry name" value="GIY-YIG_UvrC_Cho"/>
</dbReference>
<evidence type="ECO:0000256" key="2">
    <source>
        <dbReference type="ARBA" id="ARBA00022763"/>
    </source>
</evidence>
<dbReference type="FunFam" id="3.30.420.340:FF:000001">
    <property type="entry name" value="UvrABC system protein C"/>
    <property type="match status" value="1"/>
</dbReference>
<dbReference type="InterPro" id="IPR038476">
    <property type="entry name" value="UvrC_RNase_H_dom_sf"/>
</dbReference>
<keyword evidence="1 7" id="KW-0963">Cytoplasm</keyword>
<dbReference type="Gene3D" id="4.10.860.10">
    <property type="entry name" value="UVR domain"/>
    <property type="match status" value="1"/>
</dbReference>
<feature type="domain" description="UvrC family homology region profile" evidence="10">
    <location>
        <begin position="264"/>
        <end position="486"/>
    </location>
</feature>
<feature type="domain" description="GIY-YIG" evidence="9">
    <location>
        <begin position="17"/>
        <end position="95"/>
    </location>
</feature>
<dbReference type="Pfam" id="PF08459">
    <property type="entry name" value="UvrC_RNaseH_dom"/>
    <property type="match status" value="1"/>
</dbReference>
<dbReference type="FunFam" id="3.40.1440.10:FF:000001">
    <property type="entry name" value="UvrABC system protein C"/>
    <property type="match status" value="1"/>
</dbReference>
<dbReference type="SMART" id="SM00465">
    <property type="entry name" value="GIYc"/>
    <property type="match status" value="1"/>
</dbReference>
<dbReference type="CDD" id="cd10434">
    <property type="entry name" value="GIY-YIG_UvrC_Cho"/>
    <property type="match status" value="1"/>
</dbReference>
<dbReference type="InterPro" id="IPR050066">
    <property type="entry name" value="UvrABC_protein_C"/>
</dbReference>
<evidence type="ECO:0000256" key="4">
    <source>
        <dbReference type="ARBA" id="ARBA00022881"/>
    </source>
</evidence>
<keyword evidence="3 7" id="KW-0228">DNA excision</keyword>
<dbReference type="Pfam" id="PF22920">
    <property type="entry name" value="UvrC_RNaseH"/>
    <property type="match status" value="1"/>
</dbReference>
<dbReference type="Gene3D" id="3.30.420.340">
    <property type="entry name" value="UvrC, RNAse H endonuclease domain"/>
    <property type="match status" value="1"/>
</dbReference>
<evidence type="ECO:0000259" key="10">
    <source>
        <dbReference type="PROSITE" id="PS50165"/>
    </source>
</evidence>
<dbReference type="GO" id="GO:0009432">
    <property type="term" value="P:SOS response"/>
    <property type="evidence" value="ECO:0007669"/>
    <property type="project" value="UniProtKB-UniRule"/>
</dbReference>
<reference evidence="11 12" key="1">
    <citation type="journal article" date="2016" name="Int. J. Syst. Evol. Microbiol.">
        <title>Paraphotobacterium marinum gen. nov., sp. nov., a member of the family Vibrionaceae, isolated from surface seawater.</title>
        <authorList>
            <person name="Huang Z."/>
            <person name="Dong C."/>
            <person name="Shao Z."/>
        </authorList>
    </citation>
    <scope>NUCLEOTIDE SEQUENCE [LARGE SCALE GENOMIC DNA]</scope>
    <source>
        <strain evidence="11 12">NSCS20N07D</strain>
    </source>
</reference>
<dbReference type="GO" id="GO:0009380">
    <property type="term" value="C:excinuclease repair complex"/>
    <property type="evidence" value="ECO:0007669"/>
    <property type="project" value="InterPro"/>
</dbReference>
<evidence type="ECO:0000259" key="8">
    <source>
        <dbReference type="PROSITE" id="PS50151"/>
    </source>
</evidence>
<name>A0A220VB59_9GAMM</name>
<proteinExistence type="inferred from homology"/>
<dbReference type="KEGG" id="pmai:CF386_00360"/>
<dbReference type="PROSITE" id="PS50151">
    <property type="entry name" value="UVR"/>
    <property type="match status" value="1"/>
</dbReference>
<sequence length="617" mass="71558">MSVIRFNFSQFLKNITSSCGVYIMYNTREEVIYVGKAKNLKNRLSSYFRKKQTSSKTEVLVSQINKIDVTVTSSEVEALLLEQNLIKKYLPKFNVLLRDDKSYPYIYISNDTYPRISIQRNQKFPKGEYFGPYPNVYAVRENINLIQDIFKVRLCSNNFFSNRKRPCLKYQVDKCSAPCVKGYISDKDYIESINLTKIFLKGNRTDLLNKIVTKMNAYSEQMEFEKAAKCRDQIQNIHKLQAEQIVINTNYKASSVDVFVMEQSKNITCFQILFYRDNKVMGTQSYFPYVPKKENEFEIISSFINQFYTNRAEVKEIPSTILLDSNLSSPEINEIKSNLLLLTDRKNLTIKRIFSKEESKLVKFTRLNILNAIKNKTKSIGFYERNFVAFKSFLECEKIFRIECYDISHLQGKHTVASSVVFGEDGPLKKEYRSYNIDNITPGDDYAAMRQLIFKRFNKKLTKDKIPDIILIDGGRGQLNSVLGAFNEINLDIYQNILFIGVAKDISRKDGLETLKFTDRPDISLPDDSDALHLIQFIRDESHRFALKNHRKKRQKDISKSILDDIPGIGVKRKIHLLQYIGGLQELKKATLADLNQVPGISSKLAKLIYDYLKPEK</sequence>
<dbReference type="EMBL" id="CP022355">
    <property type="protein sequence ID" value="ASK77647.1"/>
    <property type="molecule type" value="Genomic_DNA"/>
</dbReference>
<comment type="function">
    <text evidence="7">The UvrABC repair system catalyzes the recognition and processing of DNA lesions. UvrC both incises the 5' and 3' sides of the lesion. The N-terminal half is responsible for the 3' incision and the C-terminal half is responsible for the 5' incision.</text>
</comment>
<evidence type="ECO:0000313" key="11">
    <source>
        <dbReference type="EMBL" id="ASK77647.1"/>
    </source>
</evidence>
<keyword evidence="5 7" id="KW-0234">DNA repair</keyword>
<keyword evidence="4 7" id="KW-0267">Excision nuclease</keyword>
<evidence type="ECO:0000256" key="3">
    <source>
        <dbReference type="ARBA" id="ARBA00022769"/>
    </source>
</evidence>
<comment type="subunit">
    <text evidence="7">Interacts with UvrB in an incision complex.</text>
</comment>
<dbReference type="PROSITE" id="PS50164">
    <property type="entry name" value="GIY_YIG"/>
    <property type="match status" value="1"/>
</dbReference>
<keyword evidence="12" id="KW-1185">Reference proteome</keyword>
<dbReference type="InterPro" id="IPR035901">
    <property type="entry name" value="GIY-YIG_endonuc_sf"/>
</dbReference>
<comment type="subcellular location">
    <subcellularLocation>
        <location evidence="7">Cytoplasm</location>
    </subcellularLocation>
</comment>
<dbReference type="OrthoDB" id="9804933at2"/>